<evidence type="ECO:0000256" key="10">
    <source>
        <dbReference type="ARBA" id="ARBA00023201"/>
    </source>
</evidence>
<evidence type="ECO:0000256" key="12">
    <source>
        <dbReference type="RuleBase" id="RU000679"/>
    </source>
</evidence>
<evidence type="ECO:0000256" key="9">
    <source>
        <dbReference type="ARBA" id="ARBA00023136"/>
    </source>
</evidence>
<organism evidence="14 15">
    <name type="scientific">Tigriopus californicus</name>
    <name type="common">Marine copepod</name>
    <dbReference type="NCBI Taxonomy" id="6832"/>
    <lineage>
        <taxon>Eukaryota</taxon>
        <taxon>Metazoa</taxon>
        <taxon>Ecdysozoa</taxon>
        <taxon>Arthropoda</taxon>
        <taxon>Crustacea</taxon>
        <taxon>Multicrustacea</taxon>
        <taxon>Hexanauplia</taxon>
        <taxon>Copepoda</taxon>
        <taxon>Harpacticoida</taxon>
        <taxon>Harpacticidae</taxon>
        <taxon>Tigriopus</taxon>
    </lineage>
</organism>
<keyword evidence="9 13" id="KW-0472">Membrane</keyword>
<dbReference type="PANTHER" id="PTHR11690:SF300">
    <property type="entry name" value="PICKPOCKET PROTEIN 19"/>
    <property type="match status" value="1"/>
</dbReference>
<evidence type="ECO:0000256" key="5">
    <source>
        <dbReference type="ARBA" id="ARBA00022692"/>
    </source>
</evidence>
<sequence length="873" mass="100197">MSWQGDKFRTNLHGINLGGVKHVLQSTAYLEKLFWLVVILCGLTASLLLVRKQIDSWNEDPVTRSTEQRQVSEFPFPAVTLCHPGFNRFDFVAKYLNLMEPEEVDRRLKDVKKRFMKQVVHEQGAYTKSPTKLYHDYDDECLHTRRKFYNVSCSLTEQIVLAQRQRQTGYEAMVEDFVSKLIQSDKGKYDAMREFVGQMEQDAQDYLKGNHLTMNSSELLPLPTEENWSTLYHIAWIRVAVLSFGFSSKLGLIKSDKTENINSLLNMKTHRPGSLYSKLYSVYTKNALYRVPDDWELAEGYYGNFTKSFSLPGIGMSPIDIIPLLMMTSFDNLSKDRVELDWSNSWTVENQANRYLATLPRSAYLCIQELREQNPVGHDYHEPSPCQSGLPLTDHCQSWCDIFRELDQVLDRKVLLALMKPAMVQRGVVPVPKPADSEIQEFIYKQMFPDSISLSAKGAKRSISADTPLVIYCKDTFREQWKGSRIGFGLANKFCQDFFSSPTDMGFCLTKNWRADTNLKVQKSTSAFLENFDSFTGPLLYSHPNIREGVVTLVIDTQKRHTLPRKSSMNKDKDDILNKINLQLHQTNSVGQMVTSQDFSRAMEVLTLKSGHEYFIEITPEGSDVTNRFRDSLSPEQHPCHLDVLVHDLELFQTYSYANCYYECRVKYAADICACVPWDYLSNLDYPLCDVIGGTCFRNMIQNATFTTNLPCSCPRACTEVQYSKRLERVIDLNEPQNEWFPSFFACGRLCEYLTNANGTIRDPSLLDVVRYYDYYSDDQITEYNRGAKAFKDIIVIHLQFQSPKMVSTILDARATWIEKLAEFGGTFGLLTQITGLSILSLIQFLTLSGKTLWHIFSPKPLVTIINQSSKKN</sequence>
<gene>
    <name evidence="14" type="ORF">TCAL_14586</name>
</gene>
<evidence type="ECO:0000313" key="14">
    <source>
        <dbReference type="EMBL" id="TRY75168.1"/>
    </source>
</evidence>
<keyword evidence="10 12" id="KW-0739">Sodium transport</keyword>
<evidence type="ECO:0000256" key="1">
    <source>
        <dbReference type="ARBA" id="ARBA00004141"/>
    </source>
</evidence>
<reference evidence="14 15" key="1">
    <citation type="journal article" date="2018" name="Nat. Ecol. Evol.">
        <title>Genomic signatures of mitonuclear coevolution across populations of Tigriopus californicus.</title>
        <authorList>
            <person name="Barreto F.S."/>
            <person name="Watson E.T."/>
            <person name="Lima T.G."/>
            <person name="Willett C.S."/>
            <person name="Edmands S."/>
            <person name="Li W."/>
            <person name="Burton R.S."/>
        </authorList>
    </citation>
    <scope>NUCLEOTIDE SEQUENCE [LARGE SCALE GENOMIC DNA]</scope>
    <source>
        <strain evidence="14 15">San Diego</strain>
    </source>
</reference>
<feature type="transmembrane region" description="Helical" evidence="13">
    <location>
        <begin position="33"/>
        <end position="50"/>
    </location>
</feature>
<dbReference type="Gene3D" id="1.10.287.820">
    <property type="entry name" value="Acid-sensing ion channel domain"/>
    <property type="match status" value="1"/>
</dbReference>
<dbReference type="Pfam" id="PF00858">
    <property type="entry name" value="ASC"/>
    <property type="match status" value="2"/>
</dbReference>
<name>A0A553PBV7_TIGCA</name>
<dbReference type="GO" id="GO:0015280">
    <property type="term" value="F:ligand-gated sodium channel activity"/>
    <property type="evidence" value="ECO:0007669"/>
    <property type="project" value="TreeGrafter"/>
</dbReference>
<dbReference type="EMBL" id="VCGU01000005">
    <property type="protein sequence ID" value="TRY75168.1"/>
    <property type="molecule type" value="Genomic_DNA"/>
</dbReference>
<evidence type="ECO:0000256" key="13">
    <source>
        <dbReference type="SAM" id="Phobius"/>
    </source>
</evidence>
<evidence type="ECO:0000256" key="11">
    <source>
        <dbReference type="ARBA" id="ARBA00023303"/>
    </source>
</evidence>
<keyword evidence="11 12" id="KW-0407">Ion channel</keyword>
<evidence type="ECO:0000256" key="2">
    <source>
        <dbReference type="ARBA" id="ARBA00007193"/>
    </source>
</evidence>
<evidence type="ECO:0000256" key="3">
    <source>
        <dbReference type="ARBA" id="ARBA00022448"/>
    </source>
</evidence>
<comment type="caution">
    <text evidence="14">The sequence shown here is derived from an EMBL/GenBank/DDBJ whole genome shotgun (WGS) entry which is preliminary data.</text>
</comment>
<keyword evidence="4 12" id="KW-0894">Sodium channel</keyword>
<dbReference type="AlphaFoldDB" id="A0A553PBV7"/>
<keyword evidence="5 12" id="KW-0812">Transmembrane</keyword>
<dbReference type="InterPro" id="IPR001873">
    <property type="entry name" value="ENaC"/>
</dbReference>
<keyword evidence="3 12" id="KW-0813">Transport</keyword>
<evidence type="ECO:0000256" key="4">
    <source>
        <dbReference type="ARBA" id="ARBA00022461"/>
    </source>
</evidence>
<dbReference type="Proteomes" id="UP000318571">
    <property type="component" value="Chromosome 2"/>
</dbReference>
<proteinExistence type="inferred from homology"/>
<accession>A0A553PBV7</accession>
<comment type="subcellular location">
    <subcellularLocation>
        <location evidence="1">Membrane</location>
        <topology evidence="1">Multi-pass membrane protein</topology>
    </subcellularLocation>
</comment>
<comment type="similarity">
    <text evidence="2 12">Belongs to the amiloride-sensitive sodium channel (TC 1.A.6) family.</text>
</comment>
<evidence type="ECO:0000313" key="15">
    <source>
        <dbReference type="Proteomes" id="UP000318571"/>
    </source>
</evidence>
<keyword evidence="6 13" id="KW-1133">Transmembrane helix</keyword>
<dbReference type="PANTHER" id="PTHR11690">
    <property type="entry name" value="AMILORIDE-SENSITIVE SODIUM CHANNEL-RELATED"/>
    <property type="match status" value="1"/>
</dbReference>
<protein>
    <submittedName>
        <fullName evidence="14">Uncharacterized protein</fullName>
    </submittedName>
</protein>
<keyword evidence="8 12" id="KW-0406">Ion transport</keyword>
<evidence type="ECO:0000256" key="8">
    <source>
        <dbReference type="ARBA" id="ARBA00023065"/>
    </source>
</evidence>
<keyword evidence="7" id="KW-0915">Sodium</keyword>
<evidence type="ECO:0000256" key="7">
    <source>
        <dbReference type="ARBA" id="ARBA00023053"/>
    </source>
</evidence>
<dbReference type="GO" id="GO:0005886">
    <property type="term" value="C:plasma membrane"/>
    <property type="evidence" value="ECO:0007669"/>
    <property type="project" value="TreeGrafter"/>
</dbReference>
<evidence type="ECO:0000256" key="6">
    <source>
        <dbReference type="ARBA" id="ARBA00022989"/>
    </source>
</evidence>
<keyword evidence="15" id="KW-1185">Reference proteome</keyword>